<keyword evidence="8" id="KW-1185">Reference proteome</keyword>
<organism evidence="7 8">
    <name type="scientific">Weissella diestrammenae</name>
    <dbReference type="NCBI Taxonomy" id="1162633"/>
    <lineage>
        <taxon>Bacteria</taxon>
        <taxon>Bacillati</taxon>
        <taxon>Bacillota</taxon>
        <taxon>Bacilli</taxon>
        <taxon>Lactobacillales</taxon>
        <taxon>Lactobacillaceae</taxon>
        <taxon>Weissella</taxon>
    </lineage>
</organism>
<sequence>MTELIWRSVPNADEIFQISKAAYRGSPWSKQLFLNDLRNHNAEYLMVEIAGELVGFVGGNLVLDELSISNVAILPGHQGQRIGEKLLKMYFSRFPKGTRILLEVRSSNQRALRLYERLGFEIYNIREDYYRDPKEDAYLMDLKLS</sequence>
<dbReference type="EC" id="2.3.1.266" evidence="5"/>
<proteinExistence type="inferred from homology"/>
<evidence type="ECO:0000256" key="4">
    <source>
        <dbReference type="ARBA" id="ARBA00023315"/>
    </source>
</evidence>
<dbReference type="CDD" id="cd04301">
    <property type="entry name" value="NAT_SF"/>
    <property type="match status" value="1"/>
</dbReference>
<dbReference type="InterPro" id="IPR006464">
    <property type="entry name" value="AcTrfase_RimI/Ard1"/>
</dbReference>
<gene>
    <name evidence="7" type="primary">rimI</name>
    <name evidence="7" type="ORF">H9L19_02845</name>
</gene>
<dbReference type="Proteomes" id="UP000515800">
    <property type="component" value="Chromosome"/>
</dbReference>
<comment type="subcellular location">
    <subcellularLocation>
        <location evidence="5">Cytoplasm</location>
    </subcellularLocation>
</comment>
<dbReference type="NCBIfam" id="TIGR01575">
    <property type="entry name" value="rimI"/>
    <property type="match status" value="1"/>
</dbReference>
<dbReference type="PANTHER" id="PTHR43420:SF44">
    <property type="entry name" value="ACETYLTRANSFERASE YPEA"/>
    <property type="match status" value="1"/>
</dbReference>
<feature type="domain" description="N-acetyltransferase" evidence="6">
    <location>
        <begin position="1"/>
        <end position="145"/>
    </location>
</feature>
<dbReference type="InterPro" id="IPR050680">
    <property type="entry name" value="YpeA/RimI_acetyltransf"/>
</dbReference>
<dbReference type="InterPro" id="IPR000182">
    <property type="entry name" value="GNAT_dom"/>
</dbReference>
<keyword evidence="2 5" id="KW-0963">Cytoplasm</keyword>
<dbReference type="GO" id="GO:0005737">
    <property type="term" value="C:cytoplasm"/>
    <property type="evidence" value="ECO:0007669"/>
    <property type="project" value="UniProtKB-SubCell"/>
</dbReference>
<keyword evidence="3 7" id="KW-0808">Transferase</keyword>
<keyword evidence="7" id="KW-0689">Ribosomal protein</keyword>
<dbReference type="SUPFAM" id="SSF55729">
    <property type="entry name" value="Acyl-CoA N-acyltransferases (Nat)"/>
    <property type="match status" value="1"/>
</dbReference>
<evidence type="ECO:0000313" key="7">
    <source>
        <dbReference type="EMBL" id="QNN75817.1"/>
    </source>
</evidence>
<comment type="catalytic activity">
    <reaction evidence="5">
        <text>N-terminal L-alanyl-[ribosomal protein bS18] + acetyl-CoA = N-terminal N(alpha)-acetyl-L-alanyl-[ribosomal protein bS18] + CoA + H(+)</text>
        <dbReference type="Rhea" id="RHEA:43756"/>
        <dbReference type="Rhea" id="RHEA-COMP:10676"/>
        <dbReference type="Rhea" id="RHEA-COMP:10677"/>
        <dbReference type="ChEBI" id="CHEBI:15378"/>
        <dbReference type="ChEBI" id="CHEBI:57287"/>
        <dbReference type="ChEBI" id="CHEBI:57288"/>
        <dbReference type="ChEBI" id="CHEBI:64718"/>
        <dbReference type="ChEBI" id="CHEBI:83683"/>
        <dbReference type="EC" id="2.3.1.266"/>
    </reaction>
</comment>
<dbReference type="InterPro" id="IPR016181">
    <property type="entry name" value="Acyl_CoA_acyltransferase"/>
</dbReference>
<evidence type="ECO:0000313" key="8">
    <source>
        <dbReference type="Proteomes" id="UP000515800"/>
    </source>
</evidence>
<evidence type="ECO:0000256" key="5">
    <source>
        <dbReference type="RuleBase" id="RU363094"/>
    </source>
</evidence>
<comment type="function">
    <text evidence="5">Acetylates the N-terminal alanine of ribosomal protein bS18.</text>
</comment>
<dbReference type="GO" id="GO:0005840">
    <property type="term" value="C:ribosome"/>
    <property type="evidence" value="ECO:0007669"/>
    <property type="project" value="UniProtKB-KW"/>
</dbReference>
<dbReference type="Pfam" id="PF00583">
    <property type="entry name" value="Acetyltransf_1"/>
    <property type="match status" value="1"/>
</dbReference>
<accession>A0A7G9T6U2</accession>
<dbReference type="AlphaFoldDB" id="A0A7G9T6U2"/>
<evidence type="ECO:0000256" key="2">
    <source>
        <dbReference type="ARBA" id="ARBA00022490"/>
    </source>
</evidence>
<evidence type="ECO:0000259" key="6">
    <source>
        <dbReference type="PROSITE" id="PS51186"/>
    </source>
</evidence>
<dbReference type="GO" id="GO:0008999">
    <property type="term" value="F:protein-N-terminal-alanine acetyltransferase activity"/>
    <property type="evidence" value="ECO:0007669"/>
    <property type="project" value="UniProtKB-EC"/>
</dbReference>
<dbReference type="KEGG" id="wdi:H9L19_02845"/>
<dbReference type="PANTHER" id="PTHR43420">
    <property type="entry name" value="ACETYLTRANSFERASE"/>
    <property type="match status" value="1"/>
</dbReference>
<reference evidence="7 8" key="1">
    <citation type="submission" date="2020-08" db="EMBL/GenBank/DDBJ databases">
        <title>Genome sequence of Weissella diestrammenae KACC 16890T.</title>
        <authorList>
            <person name="Hyun D.-W."/>
            <person name="Bae J.-W."/>
        </authorList>
    </citation>
    <scope>NUCLEOTIDE SEQUENCE [LARGE SCALE GENOMIC DNA]</scope>
    <source>
        <strain evidence="7 8">KACC 16890</strain>
    </source>
</reference>
<dbReference type="PROSITE" id="PS51186">
    <property type="entry name" value="GNAT"/>
    <property type="match status" value="1"/>
</dbReference>
<protein>
    <recommendedName>
        <fullName evidence="5">[Ribosomal protein bS18]-alanine N-acetyltransferase</fullName>
        <ecNumber evidence="5">2.3.1.266</ecNumber>
    </recommendedName>
</protein>
<evidence type="ECO:0000256" key="3">
    <source>
        <dbReference type="ARBA" id="ARBA00022679"/>
    </source>
</evidence>
<evidence type="ECO:0000256" key="1">
    <source>
        <dbReference type="ARBA" id="ARBA00005395"/>
    </source>
</evidence>
<keyword evidence="4" id="KW-0012">Acyltransferase</keyword>
<name>A0A7G9T6U2_9LACO</name>
<dbReference type="EMBL" id="CP060724">
    <property type="protein sequence ID" value="QNN75817.1"/>
    <property type="molecule type" value="Genomic_DNA"/>
</dbReference>
<comment type="similarity">
    <text evidence="1 5">Belongs to the acetyltransferase family. RimI subfamily.</text>
</comment>
<dbReference type="Gene3D" id="3.40.630.30">
    <property type="match status" value="1"/>
</dbReference>
<keyword evidence="7" id="KW-0687">Ribonucleoprotein</keyword>
<dbReference type="RefSeq" id="WP_187529645.1">
    <property type="nucleotide sequence ID" value="NZ_CP060724.1"/>
</dbReference>